<feature type="non-terminal residue" evidence="1">
    <location>
        <position position="1"/>
    </location>
</feature>
<reference evidence="2" key="1">
    <citation type="submission" date="2016-06" db="EMBL/GenBank/DDBJ databases">
        <title>Parallel loss of symbiosis genes in relatives of nitrogen-fixing non-legume Parasponia.</title>
        <authorList>
            <person name="Van Velzen R."/>
            <person name="Holmer R."/>
            <person name="Bu F."/>
            <person name="Rutten L."/>
            <person name="Van Zeijl A."/>
            <person name="Liu W."/>
            <person name="Santuari L."/>
            <person name="Cao Q."/>
            <person name="Sharma T."/>
            <person name="Shen D."/>
            <person name="Roswanjaya Y."/>
            <person name="Wardhani T."/>
            <person name="Kalhor M.S."/>
            <person name="Jansen J."/>
            <person name="Van den Hoogen J."/>
            <person name="Gungor B."/>
            <person name="Hartog M."/>
            <person name="Hontelez J."/>
            <person name="Verver J."/>
            <person name="Yang W.-C."/>
            <person name="Schijlen E."/>
            <person name="Repin R."/>
            <person name="Schilthuizen M."/>
            <person name="Schranz E."/>
            <person name="Heidstra R."/>
            <person name="Miyata K."/>
            <person name="Fedorova E."/>
            <person name="Kohlen W."/>
            <person name="Bisseling T."/>
            <person name="Smit S."/>
            <person name="Geurts R."/>
        </authorList>
    </citation>
    <scope>NUCLEOTIDE SEQUENCE [LARGE SCALE GENOMIC DNA]</scope>
    <source>
        <strain evidence="2">cv. RG33-2</strain>
    </source>
</reference>
<comment type="caution">
    <text evidence="1">The sequence shown here is derived from an EMBL/GenBank/DDBJ whole genome shotgun (WGS) entry which is preliminary data.</text>
</comment>
<proteinExistence type="predicted"/>
<organism evidence="1 2">
    <name type="scientific">Trema orientale</name>
    <name type="common">Charcoal tree</name>
    <name type="synonym">Celtis orientalis</name>
    <dbReference type="NCBI Taxonomy" id="63057"/>
    <lineage>
        <taxon>Eukaryota</taxon>
        <taxon>Viridiplantae</taxon>
        <taxon>Streptophyta</taxon>
        <taxon>Embryophyta</taxon>
        <taxon>Tracheophyta</taxon>
        <taxon>Spermatophyta</taxon>
        <taxon>Magnoliopsida</taxon>
        <taxon>eudicotyledons</taxon>
        <taxon>Gunneridae</taxon>
        <taxon>Pentapetalae</taxon>
        <taxon>rosids</taxon>
        <taxon>fabids</taxon>
        <taxon>Rosales</taxon>
        <taxon>Cannabaceae</taxon>
        <taxon>Trema</taxon>
    </lineage>
</organism>
<sequence>EQLKKQKKENRKKEMMRVMFHNVTRKMGLQDLSMMDLNNLTYMIDHHLIGHPQEDKDDCQE</sequence>
<evidence type="ECO:0000313" key="1">
    <source>
        <dbReference type="EMBL" id="PON40900.1"/>
    </source>
</evidence>
<name>A0A2P5AWG9_TREOI</name>
<dbReference type="Proteomes" id="UP000237000">
    <property type="component" value="Unassembled WGS sequence"/>
</dbReference>
<dbReference type="InParanoid" id="A0A2P5AWG9"/>
<keyword evidence="2" id="KW-1185">Reference proteome</keyword>
<dbReference type="AlphaFoldDB" id="A0A2P5AWG9"/>
<evidence type="ECO:0000313" key="2">
    <source>
        <dbReference type="Proteomes" id="UP000237000"/>
    </source>
</evidence>
<protein>
    <submittedName>
        <fullName evidence="1">Uncharacterized protein</fullName>
    </submittedName>
</protein>
<dbReference type="EMBL" id="JXTC01000677">
    <property type="protein sequence ID" value="PON40900.1"/>
    <property type="molecule type" value="Genomic_DNA"/>
</dbReference>
<gene>
    <name evidence="1" type="ORF">TorRG33x02_339380</name>
</gene>
<accession>A0A2P5AWG9</accession>